<evidence type="ECO:0000259" key="2">
    <source>
        <dbReference type="Pfam" id="PF12499"/>
    </source>
</evidence>
<dbReference type="Pfam" id="PF12499">
    <property type="entry name" value="DUF3707"/>
    <property type="match status" value="2"/>
</dbReference>
<evidence type="ECO:0000313" key="3">
    <source>
        <dbReference type="EMBL" id="KAG2437934.1"/>
    </source>
</evidence>
<dbReference type="AlphaFoldDB" id="A0A835T332"/>
<dbReference type="EMBL" id="JAEHOC010000010">
    <property type="protein sequence ID" value="KAG2437934.1"/>
    <property type="molecule type" value="Genomic_DNA"/>
</dbReference>
<feature type="compositionally biased region" description="Pro residues" evidence="1">
    <location>
        <begin position="186"/>
        <end position="201"/>
    </location>
</feature>
<feature type="domain" description="Pherophorin" evidence="2">
    <location>
        <begin position="342"/>
        <end position="491"/>
    </location>
</feature>
<gene>
    <name evidence="3" type="ORF">HXX76_005550</name>
</gene>
<sequence>MERREPLFGGAVNASAQQSGLYPNFPFCKCIKTPTAYRLSPTVTSKGDNTYCFTLSAKVPAGCNNYCCNKADLKKIEINSFQACDVFSPPVKATINGVPTKVAPAFSTPKDGPAGSTTLVLTQLGLGLANDGAEICITLGLNKNGKGCTTLEELCVPPAGMPAGVCTAALFDSQNDCCPLSQANVPSPPPPSPPPPSPPPPPPPPCEVCIYLTLTPPAIDPFAYRFDAATCDDAAATIIDDLELLAGDLNARISVPFELTECDETVIKICGQFFSNEDGALLQNDIQDYLDKWLQIITGAQCPAYLSGYTVLVSIASADIAVPSPCLSGALSTGCSPETVLFPKCKCTTTPFNLPFAVNPVITTAPGRKSGSTSYCFLLAAVPAADPSSFCGKTTTINKLEFFADDSKRRKVTGVGLKAAGAAATSWREPIWDSPGQNTLRATNVNWSSAQANGGQVCLELTVPLADFCLGSADGTACWVTLFDGSRTCCPTVQSSLTAP</sequence>
<feature type="region of interest" description="Disordered" evidence="1">
    <location>
        <begin position="181"/>
        <end position="201"/>
    </location>
</feature>
<evidence type="ECO:0000256" key="1">
    <source>
        <dbReference type="SAM" id="MobiDB-lite"/>
    </source>
</evidence>
<feature type="domain" description="Pherophorin" evidence="2">
    <location>
        <begin position="25"/>
        <end position="179"/>
    </location>
</feature>
<accession>A0A835T332</accession>
<dbReference type="InterPro" id="IPR024616">
    <property type="entry name" value="Pherophorin"/>
</dbReference>
<organism evidence="3 4">
    <name type="scientific">Chlamydomonas incerta</name>
    <dbReference type="NCBI Taxonomy" id="51695"/>
    <lineage>
        <taxon>Eukaryota</taxon>
        <taxon>Viridiplantae</taxon>
        <taxon>Chlorophyta</taxon>
        <taxon>core chlorophytes</taxon>
        <taxon>Chlorophyceae</taxon>
        <taxon>CS clade</taxon>
        <taxon>Chlamydomonadales</taxon>
        <taxon>Chlamydomonadaceae</taxon>
        <taxon>Chlamydomonas</taxon>
    </lineage>
</organism>
<dbReference type="Proteomes" id="UP000650467">
    <property type="component" value="Unassembled WGS sequence"/>
</dbReference>
<proteinExistence type="predicted"/>
<dbReference type="OrthoDB" id="530420at2759"/>
<comment type="caution">
    <text evidence="3">The sequence shown here is derived from an EMBL/GenBank/DDBJ whole genome shotgun (WGS) entry which is preliminary data.</text>
</comment>
<keyword evidence="4" id="KW-1185">Reference proteome</keyword>
<reference evidence="3" key="1">
    <citation type="journal article" date="2020" name="bioRxiv">
        <title>Comparative genomics of Chlamydomonas.</title>
        <authorList>
            <person name="Craig R.J."/>
            <person name="Hasan A.R."/>
            <person name="Ness R.W."/>
            <person name="Keightley P.D."/>
        </authorList>
    </citation>
    <scope>NUCLEOTIDE SEQUENCE</scope>
    <source>
        <strain evidence="3">SAG 7.73</strain>
    </source>
</reference>
<protein>
    <recommendedName>
        <fullName evidence="2">Pherophorin domain-containing protein</fullName>
    </recommendedName>
</protein>
<name>A0A835T332_CHLIN</name>
<evidence type="ECO:0000313" key="4">
    <source>
        <dbReference type="Proteomes" id="UP000650467"/>
    </source>
</evidence>